<name>A0A918SFU0_9HYPH</name>
<reference evidence="1" key="1">
    <citation type="journal article" date="2014" name="Int. J. Syst. Evol. Microbiol.">
        <title>Complete genome sequence of Corynebacterium casei LMG S-19264T (=DSM 44701T), isolated from a smear-ripened cheese.</title>
        <authorList>
            <consortium name="US DOE Joint Genome Institute (JGI-PGF)"/>
            <person name="Walter F."/>
            <person name="Albersmeier A."/>
            <person name="Kalinowski J."/>
            <person name="Ruckert C."/>
        </authorList>
    </citation>
    <scope>NUCLEOTIDE SEQUENCE</scope>
    <source>
        <strain evidence="1">KCTC 32437</strain>
    </source>
</reference>
<keyword evidence="2" id="KW-1185">Reference proteome</keyword>
<dbReference type="EMBL" id="BMZE01000006">
    <property type="protein sequence ID" value="GHA38780.1"/>
    <property type="molecule type" value="Genomic_DNA"/>
</dbReference>
<organism evidence="1 2">
    <name type="scientific">Devosia pacifica</name>
    <dbReference type="NCBI Taxonomy" id="1335967"/>
    <lineage>
        <taxon>Bacteria</taxon>
        <taxon>Pseudomonadati</taxon>
        <taxon>Pseudomonadota</taxon>
        <taxon>Alphaproteobacteria</taxon>
        <taxon>Hyphomicrobiales</taxon>
        <taxon>Devosiaceae</taxon>
        <taxon>Devosia</taxon>
    </lineage>
</organism>
<reference evidence="1" key="2">
    <citation type="submission" date="2020-09" db="EMBL/GenBank/DDBJ databases">
        <authorList>
            <person name="Sun Q."/>
            <person name="Kim S."/>
        </authorList>
    </citation>
    <scope>NUCLEOTIDE SEQUENCE</scope>
    <source>
        <strain evidence="1">KCTC 32437</strain>
    </source>
</reference>
<gene>
    <name evidence="1" type="ORF">GCM10007989_38160</name>
</gene>
<proteinExistence type="predicted"/>
<evidence type="ECO:0000313" key="2">
    <source>
        <dbReference type="Proteomes" id="UP000646579"/>
    </source>
</evidence>
<dbReference type="AlphaFoldDB" id="A0A918SFU0"/>
<comment type="caution">
    <text evidence="1">The sequence shown here is derived from an EMBL/GenBank/DDBJ whole genome shotgun (WGS) entry which is preliminary data.</text>
</comment>
<protein>
    <submittedName>
        <fullName evidence="1">Uncharacterized protein</fullName>
    </submittedName>
</protein>
<dbReference type="Proteomes" id="UP000646579">
    <property type="component" value="Unassembled WGS sequence"/>
</dbReference>
<evidence type="ECO:0000313" key="1">
    <source>
        <dbReference type="EMBL" id="GHA38780.1"/>
    </source>
</evidence>
<sequence>MQLNNLLELKRCGAPIGEISEPKQIDTAAKLGDPQLIGRQDIGTLLPNPNDVAIEQQSRQCQDIRNEQATQQIPTIELELAEKAEHSTPPDGTSHY</sequence>
<accession>A0A918SFU0</accession>